<proteinExistence type="predicted"/>
<evidence type="ECO:0000313" key="3">
    <source>
        <dbReference type="Proteomes" id="UP000000600"/>
    </source>
</evidence>
<gene>
    <name evidence="2" type="ORF">GSPATT00017158001</name>
</gene>
<keyword evidence="3" id="KW-1185">Reference proteome</keyword>
<dbReference type="KEGG" id="ptm:GSPATT00017158001"/>
<accession>A0DIB9</accession>
<organism evidence="2 3">
    <name type="scientific">Paramecium tetraurelia</name>
    <dbReference type="NCBI Taxonomy" id="5888"/>
    <lineage>
        <taxon>Eukaryota</taxon>
        <taxon>Sar</taxon>
        <taxon>Alveolata</taxon>
        <taxon>Ciliophora</taxon>
        <taxon>Intramacronucleata</taxon>
        <taxon>Oligohymenophorea</taxon>
        <taxon>Peniculida</taxon>
        <taxon>Parameciidae</taxon>
        <taxon>Paramecium</taxon>
    </lineage>
</organism>
<evidence type="ECO:0008006" key="4">
    <source>
        <dbReference type="Google" id="ProtNLM"/>
    </source>
</evidence>
<dbReference type="Proteomes" id="UP000000600">
    <property type="component" value="Unassembled WGS sequence"/>
</dbReference>
<dbReference type="OrthoDB" id="309670at2759"/>
<feature type="coiled-coil region" evidence="1">
    <location>
        <begin position="161"/>
        <end position="188"/>
    </location>
</feature>
<dbReference type="InParanoid" id="A0DIB9"/>
<reference evidence="2 3" key="1">
    <citation type="journal article" date="2006" name="Nature">
        <title>Global trends of whole-genome duplications revealed by the ciliate Paramecium tetraurelia.</title>
        <authorList>
            <consortium name="Genoscope"/>
            <person name="Aury J.-M."/>
            <person name="Jaillon O."/>
            <person name="Duret L."/>
            <person name="Noel B."/>
            <person name="Jubin C."/>
            <person name="Porcel B.M."/>
            <person name="Segurens B."/>
            <person name="Daubin V."/>
            <person name="Anthouard V."/>
            <person name="Aiach N."/>
            <person name="Arnaiz O."/>
            <person name="Billaut A."/>
            <person name="Beisson J."/>
            <person name="Blanc I."/>
            <person name="Bouhouche K."/>
            <person name="Camara F."/>
            <person name="Duharcourt S."/>
            <person name="Guigo R."/>
            <person name="Gogendeau D."/>
            <person name="Katinka M."/>
            <person name="Keller A.-M."/>
            <person name="Kissmehl R."/>
            <person name="Klotz C."/>
            <person name="Koll F."/>
            <person name="Le Moue A."/>
            <person name="Lepere C."/>
            <person name="Malinsky S."/>
            <person name="Nowacki M."/>
            <person name="Nowak J.K."/>
            <person name="Plattner H."/>
            <person name="Poulain J."/>
            <person name="Ruiz F."/>
            <person name="Serrano V."/>
            <person name="Zagulski M."/>
            <person name="Dessen P."/>
            <person name="Betermier M."/>
            <person name="Weissenbach J."/>
            <person name="Scarpelli C."/>
            <person name="Schachter V."/>
            <person name="Sperling L."/>
            <person name="Meyer E."/>
            <person name="Cohen J."/>
            <person name="Wincker P."/>
        </authorList>
    </citation>
    <scope>NUCLEOTIDE SEQUENCE [LARGE SCALE GENOMIC DNA]</scope>
    <source>
        <strain evidence="2 3">Stock d4-2</strain>
    </source>
</reference>
<name>A0DIB9_PARTE</name>
<dbReference type="HOGENOM" id="CLU_033506_0_0_1"/>
<keyword evidence="1" id="KW-0175">Coiled coil</keyword>
<dbReference type="AlphaFoldDB" id="A0DIB9"/>
<evidence type="ECO:0000256" key="1">
    <source>
        <dbReference type="SAM" id="Coils"/>
    </source>
</evidence>
<evidence type="ECO:0000313" key="2">
    <source>
        <dbReference type="EMBL" id="CAK82786.1"/>
    </source>
</evidence>
<sequence>MNKSICSLHDQEEEKYICVHPICLKKVDNKLCCIQCYHSNHKNTQLIDHDFKNISELETIASQNYSKLKEHLDHEIQQNIQLRTKIEERLSNTLLSLTTWQNNQKKMFNDITENSTQILIQNIRKADTLMKSQSIDTYIYFYKLNLLENQNQMQAIRDQSMRQLEYQLNQIEIKRDILINQINFIQSEHFLSFAQMNYQIELGNLNNYQIEKCKKHQCQKEVLCIHPNCLQKNPIQLQCLQCITQDSKEHQSEDYIKSIVIVMEGQSQKKELNEELQKNFKYDIKKSVDINLLKINEAQQNYYQNYEKQKENLVLLEQQQLSQFLNPDFPKDFFDHLDQKPFTITKEQINLHYQLLHQDYQNKFQGIFSNQVNDELQFLTELDFNSKKFHQNIINQQKELELCQLKFEELQRTIQSHAFNNKIEQQFSTLNNSISSFHQKLEDNFTNLQSKHNKIQKNNKIQFKI</sequence>
<dbReference type="EMBL" id="CT868441">
    <property type="protein sequence ID" value="CAK82786.1"/>
    <property type="molecule type" value="Genomic_DNA"/>
</dbReference>
<protein>
    <recommendedName>
        <fullName evidence="4">B box-type domain-containing protein</fullName>
    </recommendedName>
</protein>
<dbReference type="GeneID" id="5035968"/>
<dbReference type="OMA" id="HCISEEH"/>
<dbReference type="RefSeq" id="XP_001450183.1">
    <property type="nucleotide sequence ID" value="XM_001450146.1"/>
</dbReference>